<feature type="domain" description="Heterokaryon incompatibility" evidence="1">
    <location>
        <begin position="114"/>
        <end position="266"/>
    </location>
</feature>
<organism evidence="2 3">
    <name type="scientific">Apiospora aurea</name>
    <dbReference type="NCBI Taxonomy" id="335848"/>
    <lineage>
        <taxon>Eukaryota</taxon>
        <taxon>Fungi</taxon>
        <taxon>Dikarya</taxon>
        <taxon>Ascomycota</taxon>
        <taxon>Pezizomycotina</taxon>
        <taxon>Sordariomycetes</taxon>
        <taxon>Xylariomycetidae</taxon>
        <taxon>Amphisphaeriales</taxon>
        <taxon>Apiosporaceae</taxon>
        <taxon>Apiospora</taxon>
    </lineage>
</organism>
<dbReference type="Proteomes" id="UP001391051">
    <property type="component" value="Unassembled WGS sequence"/>
</dbReference>
<protein>
    <submittedName>
        <fullName evidence="2">HET-domain-containing protein</fullName>
    </submittedName>
</protein>
<dbReference type="EMBL" id="JAQQWE010000010">
    <property type="protein sequence ID" value="KAK7937826.1"/>
    <property type="molecule type" value="Genomic_DNA"/>
</dbReference>
<dbReference type="PANTHER" id="PTHR33112">
    <property type="entry name" value="DOMAIN PROTEIN, PUTATIVE-RELATED"/>
    <property type="match status" value="1"/>
</dbReference>
<dbReference type="PANTHER" id="PTHR33112:SF16">
    <property type="entry name" value="HETEROKARYON INCOMPATIBILITY DOMAIN-CONTAINING PROTEIN"/>
    <property type="match status" value="1"/>
</dbReference>
<evidence type="ECO:0000313" key="3">
    <source>
        <dbReference type="Proteomes" id="UP001391051"/>
    </source>
</evidence>
<keyword evidence="3" id="KW-1185">Reference proteome</keyword>
<dbReference type="RefSeq" id="XP_066693154.1">
    <property type="nucleotide sequence ID" value="XM_066850916.1"/>
</dbReference>
<dbReference type="InterPro" id="IPR010730">
    <property type="entry name" value="HET"/>
</dbReference>
<proteinExistence type="predicted"/>
<accession>A0ABR1PTQ4</accession>
<reference evidence="2 3" key="1">
    <citation type="submission" date="2023-01" db="EMBL/GenBank/DDBJ databases">
        <title>Analysis of 21 Apiospora genomes using comparative genomics revels a genus with tremendous synthesis potential of carbohydrate active enzymes and secondary metabolites.</title>
        <authorList>
            <person name="Sorensen T."/>
        </authorList>
    </citation>
    <scope>NUCLEOTIDE SEQUENCE [LARGE SCALE GENOMIC DNA]</scope>
    <source>
        <strain evidence="2 3">CBS 24483</strain>
    </source>
</reference>
<evidence type="ECO:0000259" key="1">
    <source>
        <dbReference type="Pfam" id="PF06985"/>
    </source>
</evidence>
<evidence type="ECO:0000313" key="2">
    <source>
        <dbReference type="EMBL" id="KAK7937826.1"/>
    </source>
</evidence>
<comment type="caution">
    <text evidence="2">The sequence shown here is derived from an EMBL/GenBank/DDBJ whole genome shotgun (WGS) entry which is preliminary data.</text>
</comment>
<sequence>MLSERVIVSHLPQPHSCPKCETIVINETDITQGPGDFTISNAYSDLKNEILADTRSEAAFVQAARWIDECYTAHQFCDDMRDGFAPSRLLDVGTYQASHVNLVERQDMAENVRWACLSYVWGGPQPIRTTKQTLHRHINEGIDMHTLPQTLVDAVRVCKRLGIPYLWIDALCIVQDDPEDLIRELGIMPQIYQQGYLTICASRAGNVHEGFLGEQRYSYESFPPTKIKYKAKDGRTGHVLLVEDDEYYGRCLLGSPINTRAWTFQEALLSPRRICYARDSMRWYCRSAQCYRMNLRKKDNLFTNDTYEGLHAAIPCIPGRPMPALEEIAKEYSRRAMTNSSDKLVAISAIAKTIAVGHGYTYLAGLFKESLPINLCWMTDEGLPKPRPKQYRAPSWSWAAVDATIRFGGYSGPLHLESKDGLTGGLSGWTYTPDDVEVLAAYVVPTSPSSEFFSIQLGVLELKGAMRMIRYEINLCDGTGQVLIDGHSMRCTADAWEDDWPSRDHIVDLTAARSAHDAALDHEDDTDIEIDDDKDYISSDASIFFQQIEVYAFLIMKSRRYNHGHETTSQGSTFTSVEAFDRTGILLRQDGDHYKRIGSCRWFDLERHMFDCKAGDLPGWEVRAVKII</sequence>
<gene>
    <name evidence="2" type="ORF">PG986_014694</name>
</gene>
<name>A0ABR1PTQ4_9PEZI</name>
<dbReference type="GeneID" id="92083978"/>
<dbReference type="Pfam" id="PF06985">
    <property type="entry name" value="HET"/>
    <property type="match status" value="1"/>
</dbReference>